<dbReference type="OrthoDB" id="9808602at2"/>
<keyword evidence="2" id="KW-0472">Membrane</keyword>
<feature type="transmembrane region" description="Helical" evidence="2">
    <location>
        <begin position="7"/>
        <end position="31"/>
    </location>
</feature>
<proteinExistence type="inferred from homology"/>
<dbReference type="EMBL" id="CP035107">
    <property type="protein sequence ID" value="QAR30799.1"/>
    <property type="molecule type" value="Genomic_DNA"/>
</dbReference>
<dbReference type="PANTHER" id="PTHR30576">
    <property type="entry name" value="COLANIC BIOSYNTHESIS UDP-GLUCOSE LIPID CARRIER TRANSFERASE"/>
    <property type="match status" value="1"/>
</dbReference>
<accession>A0A3R5UUJ5</accession>
<gene>
    <name evidence="4" type="ORF">EQP59_05350</name>
</gene>
<sequence>MPLSKKIFDYVFAIILLIILAIPMLLIWIIASIDTQQNGIFKQKRVGQNAKLFTIYKFRSLKGTYTNSVTTEKSHKITHFGHFLIKTKLDETLQLINILNGTMSFVGPRPDVQGYADELQGEDRIILKVKPGITGPAQLAYKNENEILNQVSDPIKYNDEVLWPDKVKINKKYVENWNFKNDILYLLKTIGFPCSI</sequence>
<evidence type="ECO:0000259" key="3">
    <source>
        <dbReference type="Pfam" id="PF02397"/>
    </source>
</evidence>
<dbReference type="GO" id="GO:0016780">
    <property type="term" value="F:phosphotransferase activity, for other substituted phosphate groups"/>
    <property type="evidence" value="ECO:0007669"/>
    <property type="project" value="TreeGrafter"/>
</dbReference>
<reference evidence="4 5" key="1">
    <citation type="submission" date="2019-01" db="EMBL/GenBank/DDBJ databases">
        <title>Whole Genome of Ornithobacterium rhinotracheale FARPER-174b.</title>
        <authorList>
            <person name="Tataje-Lavanda L.A."/>
            <person name="Montalvan A."/>
            <person name="Montesinos R."/>
            <person name="Zimic M."/>
            <person name="Fernandez-Sanchez M."/>
            <person name="Fernandez-Diaz M."/>
        </authorList>
    </citation>
    <scope>NUCLEOTIDE SEQUENCE [LARGE SCALE GENOMIC DNA]</scope>
    <source>
        <strain evidence="4 5">FARPER-174b</strain>
    </source>
</reference>
<keyword evidence="2" id="KW-0812">Transmembrane</keyword>
<comment type="similarity">
    <text evidence="1">Belongs to the bacterial sugar transferase family.</text>
</comment>
<organism evidence="4 5">
    <name type="scientific">Ornithobacterium rhinotracheale</name>
    <dbReference type="NCBI Taxonomy" id="28251"/>
    <lineage>
        <taxon>Bacteria</taxon>
        <taxon>Pseudomonadati</taxon>
        <taxon>Bacteroidota</taxon>
        <taxon>Flavobacteriia</taxon>
        <taxon>Flavobacteriales</taxon>
        <taxon>Weeksellaceae</taxon>
        <taxon>Ornithobacterium</taxon>
    </lineage>
</organism>
<name>A0A3R5UUJ5_ORNRH</name>
<dbReference type="PANTHER" id="PTHR30576:SF20">
    <property type="entry name" value="QUINOVOSAMINEPHOSPHOTRANSFERAE-RELATED"/>
    <property type="match status" value="1"/>
</dbReference>
<dbReference type="RefSeq" id="WP_128501274.1">
    <property type="nucleotide sequence ID" value="NZ_CP035107.1"/>
</dbReference>
<evidence type="ECO:0000256" key="2">
    <source>
        <dbReference type="SAM" id="Phobius"/>
    </source>
</evidence>
<evidence type="ECO:0000256" key="1">
    <source>
        <dbReference type="ARBA" id="ARBA00006464"/>
    </source>
</evidence>
<dbReference type="Proteomes" id="UP000287701">
    <property type="component" value="Chromosome"/>
</dbReference>
<keyword evidence="2" id="KW-1133">Transmembrane helix</keyword>
<keyword evidence="4" id="KW-0808">Transferase</keyword>
<evidence type="ECO:0000313" key="5">
    <source>
        <dbReference type="Proteomes" id="UP000287701"/>
    </source>
</evidence>
<protein>
    <submittedName>
        <fullName evidence="4">Sugar transferase</fullName>
    </submittedName>
</protein>
<evidence type="ECO:0000313" key="4">
    <source>
        <dbReference type="EMBL" id="QAR30799.1"/>
    </source>
</evidence>
<feature type="domain" description="Bacterial sugar transferase" evidence="3">
    <location>
        <begin position="5"/>
        <end position="190"/>
    </location>
</feature>
<dbReference type="AlphaFoldDB" id="A0A3R5UUJ5"/>
<dbReference type="Pfam" id="PF02397">
    <property type="entry name" value="Bac_transf"/>
    <property type="match status" value="1"/>
</dbReference>
<dbReference type="InterPro" id="IPR003362">
    <property type="entry name" value="Bact_transf"/>
</dbReference>